<dbReference type="EnsemblMetazoa" id="G28278.3">
    <property type="protein sequence ID" value="G28278.3:cds"/>
    <property type="gene ID" value="G28278"/>
</dbReference>
<dbReference type="Proteomes" id="UP000005408">
    <property type="component" value="Unassembled WGS sequence"/>
</dbReference>
<feature type="compositionally biased region" description="Polar residues" evidence="1">
    <location>
        <begin position="51"/>
        <end position="62"/>
    </location>
</feature>
<feature type="compositionally biased region" description="Polar residues" evidence="1">
    <location>
        <begin position="157"/>
        <end position="174"/>
    </location>
</feature>
<accession>A0A8W8LJN5</accession>
<dbReference type="Pfam" id="PF08208">
    <property type="entry name" value="RNA_polI_A34"/>
    <property type="match status" value="1"/>
</dbReference>
<dbReference type="OMA" id="IVISMTE"/>
<evidence type="ECO:0000313" key="2">
    <source>
        <dbReference type="EnsemblMetazoa" id="G28278.1:cds"/>
    </source>
</evidence>
<reference evidence="2" key="1">
    <citation type="submission" date="2022-08" db="UniProtKB">
        <authorList>
            <consortium name="EnsemblMetazoa"/>
        </authorList>
    </citation>
    <scope>IDENTIFICATION</scope>
    <source>
        <strain evidence="2">05x7-T-G4-1.051#20</strain>
    </source>
</reference>
<feature type="region of interest" description="Disordered" evidence="1">
    <location>
        <begin position="319"/>
        <end position="364"/>
    </location>
</feature>
<feature type="compositionally biased region" description="Basic and acidic residues" evidence="1">
    <location>
        <begin position="87"/>
        <end position="97"/>
    </location>
</feature>
<sequence>MQNLLTSRPRVTIAENSESEDGLTSDILRIAGKISRKIERKEKKRKKSESNNADVDNANSRLLDSRRVLEMPTDKKRKSKQEAMSPSEKEQAAERDAQSPVKKEKHKLNKSVVRDSVTENGVKSDTVCSPRKRKLTNTATSEASSKKKKHSEDSGSVLVNSGFHSQGHTESSTSMKKKLPQHKFRFQRENFHPVDGPSASDGTVLLQNPLTKAELWLIKAPSDLDISMLDKSKVSLSDKVIELDLASQKCEVVVSRQQTELCPLVIGPTSGKLQQGVDFTGQLQIINKMDVPSAPPIPVPPKKEHPIPDTLRQRFIPFGADVPDSVVSPQRKKQRKKHKREKMELIEESESMPKKSRKKKKMKG</sequence>
<proteinExistence type="predicted"/>
<dbReference type="InterPro" id="IPR013240">
    <property type="entry name" value="DNA-dir_RNA_pol1_su_RPA34"/>
</dbReference>
<feature type="compositionally biased region" description="Basic residues" evidence="1">
    <location>
        <begin position="330"/>
        <end position="340"/>
    </location>
</feature>
<feature type="region of interest" description="Disordered" evidence="1">
    <location>
        <begin position="1"/>
        <end position="176"/>
    </location>
</feature>
<feature type="compositionally biased region" description="Basic and acidic residues" evidence="1">
    <location>
        <begin position="63"/>
        <end position="74"/>
    </location>
</feature>
<protein>
    <recommendedName>
        <fullName evidence="4">DNA-directed RNA polymerase I subunit RPA34</fullName>
    </recommendedName>
</protein>
<dbReference type="EnsemblMetazoa" id="G28278.1">
    <property type="protein sequence ID" value="G28278.1:cds"/>
    <property type="gene ID" value="G28278"/>
</dbReference>
<dbReference type="Gene3D" id="6.20.250.70">
    <property type="match status" value="1"/>
</dbReference>
<feature type="compositionally biased region" description="Basic residues" evidence="1">
    <location>
        <begin position="354"/>
        <end position="364"/>
    </location>
</feature>
<name>A0A8W8LJN5_MAGGI</name>
<organism evidence="2 3">
    <name type="scientific">Magallana gigas</name>
    <name type="common">Pacific oyster</name>
    <name type="synonym">Crassostrea gigas</name>
    <dbReference type="NCBI Taxonomy" id="29159"/>
    <lineage>
        <taxon>Eukaryota</taxon>
        <taxon>Metazoa</taxon>
        <taxon>Spiralia</taxon>
        <taxon>Lophotrochozoa</taxon>
        <taxon>Mollusca</taxon>
        <taxon>Bivalvia</taxon>
        <taxon>Autobranchia</taxon>
        <taxon>Pteriomorphia</taxon>
        <taxon>Ostreida</taxon>
        <taxon>Ostreoidea</taxon>
        <taxon>Ostreidae</taxon>
        <taxon>Magallana</taxon>
    </lineage>
</organism>
<evidence type="ECO:0000256" key="1">
    <source>
        <dbReference type="SAM" id="MobiDB-lite"/>
    </source>
</evidence>
<evidence type="ECO:0008006" key="4">
    <source>
        <dbReference type="Google" id="ProtNLM"/>
    </source>
</evidence>
<dbReference type="GO" id="GO:0006360">
    <property type="term" value="P:transcription by RNA polymerase I"/>
    <property type="evidence" value="ECO:0007669"/>
    <property type="project" value="InterPro"/>
</dbReference>
<dbReference type="EnsemblMetazoa" id="G28278.4">
    <property type="protein sequence ID" value="G28278.4:cds"/>
    <property type="gene ID" value="G28278"/>
</dbReference>
<keyword evidence="3" id="KW-1185">Reference proteome</keyword>
<dbReference type="AlphaFoldDB" id="A0A8W8LJN5"/>
<evidence type="ECO:0000313" key="3">
    <source>
        <dbReference type="Proteomes" id="UP000005408"/>
    </source>
</evidence>
<dbReference type="OrthoDB" id="6432813at2759"/>
<feature type="compositionally biased region" description="Polar residues" evidence="1">
    <location>
        <begin position="118"/>
        <end position="127"/>
    </location>
</feature>